<accession>A0A022QXN6</accession>
<dbReference type="PANTHER" id="PTHR30540">
    <property type="entry name" value="OSMOTIC STRESS POTASSIUM TRANSPORTER"/>
    <property type="match status" value="1"/>
</dbReference>
<dbReference type="InterPro" id="IPR053952">
    <property type="entry name" value="K_trans_C"/>
</dbReference>
<gene>
    <name evidence="2" type="ORF">MIMGU_mgv1a0220461mg</name>
</gene>
<evidence type="ECO:0000313" key="3">
    <source>
        <dbReference type="Proteomes" id="UP000030748"/>
    </source>
</evidence>
<proteinExistence type="predicted"/>
<evidence type="ECO:0000259" key="1">
    <source>
        <dbReference type="Pfam" id="PF22776"/>
    </source>
</evidence>
<evidence type="ECO:0000313" key="2">
    <source>
        <dbReference type="EMBL" id="EYU31285.1"/>
    </source>
</evidence>
<dbReference type="Pfam" id="PF22776">
    <property type="entry name" value="K_trans_C"/>
    <property type="match status" value="1"/>
</dbReference>
<organism evidence="2 3">
    <name type="scientific">Erythranthe guttata</name>
    <name type="common">Yellow monkey flower</name>
    <name type="synonym">Mimulus guttatus</name>
    <dbReference type="NCBI Taxonomy" id="4155"/>
    <lineage>
        <taxon>Eukaryota</taxon>
        <taxon>Viridiplantae</taxon>
        <taxon>Streptophyta</taxon>
        <taxon>Embryophyta</taxon>
        <taxon>Tracheophyta</taxon>
        <taxon>Spermatophyta</taxon>
        <taxon>Magnoliopsida</taxon>
        <taxon>eudicotyledons</taxon>
        <taxon>Gunneridae</taxon>
        <taxon>Pentapetalae</taxon>
        <taxon>asterids</taxon>
        <taxon>lamiids</taxon>
        <taxon>Lamiales</taxon>
        <taxon>Phrymaceae</taxon>
        <taxon>Erythranthe</taxon>
    </lineage>
</organism>
<feature type="domain" description="K+ potassium transporter C-terminal" evidence="1">
    <location>
        <begin position="29"/>
        <end position="85"/>
    </location>
</feature>
<dbReference type="GO" id="GO:0016020">
    <property type="term" value="C:membrane"/>
    <property type="evidence" value="ECO:0007669"/>
    <property type="project" value="InterPro"/>
</dbReference>
<protein>
    <recommendedName>
        <fullName evidence="1">K+ potassium transporter C-terminal domain-containing protein</fullName>
    </recommendedName>
</protein>
<name>A0A022QXN6_ERYGU</name>
<sequence length="87" mass="9643">LPESSMTGGDVDPGLEYELAALREASGSGFTYLLGHGDVRAAKSSFFVKKLVVNYFYAFLRRNCRGGAATMRVPHMNVMRVEMTYMV</sequence>
<dbReference type="AlphaFoldDB" id="A0A022QXN6"/>
<dbReference type="Proteomes" id="UP000030748">
    <property type="component" value="Unassembled WGS sequence"/>
</dbReference>
<dbReference type="EMBL" id="KI631003">
    <property type="protein sequence ID" value="EYU31285.1"/>
    <property type="molecule type" value="Genomic_DNA"/>
</dbReference>
<feature type="non-terminal residue" evidence="2">
    <location>
        <position position="1"/>
    </location>
</feature>
<dbReference type="PANTHER" id="PTHR30540:SF4">
    <property type="entry name" value="POTASSIUM TRANSPORTER 12-RELATED"/>
    <property type="match status" value="1"/>
</dbReference>
<keyword evidence="3" id="KW-1185">Reference proteome</keyword>
<dbReference type="STRING" id="4155.A0A022QXN6"/>
<reference evidence="2 3" key="1">
    <citation type="journal article" date="2013" name="Proc. Natl. Acad. Sci. U.S.A.">
        <title>Fine-scale variation in meiotic recombination in Mimulus inferred from population shotgun sequencing.</title>
        <authorList>
            <person name="Hellsten U."/>
            <person name="Wright K.M."/>
            <person name="Jenkins J."/>
            <person name="Shu S."/>
            <person name="Yuan Y."/>
            <person name="Wessler S.R."/>
            <person name="Schmutz J."/>
            <person name="Willis J.H."/>
            <person name="Rokhsar D.S."/>
        </authorList>
    </citation>
    <scope>NUCLEOTIDE SEQUENCE [LARGE SCALE GENOMIC DNA]</scope>
    <source>
        <strain evidence="3">cv. DUN x IM62</strain>
    </source>
</reference>
<dbReference type="GO" id="GO:0015079">
    <property type="term" value="F:potassium ion transmembrane transporter activity"/>
    <property type="evidence" value="ECO:0007669"/>
    <property type="project" value="InterPro"/>
</dbReference>
<dbReference type="InterPro" id="IPR003855">
    <property type="entry name" value="K+_transporter"/>
</dbReference>